<keyword evidence="2" id="KW-0812">Transmembrane</keyword>
<sequence length="800" mass="89826">MDVFDFPEDNDNFRWGSRSKSKKDGLKSVDLTIKKKKSINSIIPSSSPKRMTKTIIEPAKTQSRYTRSVSEVGTPLSFLPFHRRKPSDSIWDVVDAVTSPVDISTSPRKQNLVAKMTKPPVSKSDKSNTLSHLMTYRDPTFSSKSMIDTSPSTSYNTRDDMFIEDIIATSSNALDFPSSPPQSYNANISGSSGVQKTYGKGRTIIRQDDLDSLLSDTFMPSSLFQSDDVEKNLIIKKNEVKSSHELREVGGNARFIDEINYILDGLRENHQLSVRRNSGMELSRKLLNGEFLLKVRAHNYIPKIYVMLNKNKDSFIRCCFTFIICLLIEDKHSSELLIREHGFMELIVNTLNNPLDPFDDSNESLKRSERLLIKEMKEIIIRSAIFEAKSQISLKSIALRTLSSLTSLKTRYEGMIKTRLRVSGGLSSVINILKTELEPVTSLLSGIENGKALSLSENILDFECIGQCLKIIENATLFCAENQFDIVEKDKELLRMLLEFLLYCQVEACSKNIQRASVAMECLLGSLRVLINLSNDNQPCCQCIGCIPGMPILVRLATLGQLPHNDSVATNIGSDKMDLDSPTNSTAIEAVKFDVLLLSIGLLINLVEMDPENQDEFRKVEQNPFCTGSRTCLRTCTCPSRESAVSCFVSLYNYQLEKEDDETDSNIIAAYLAVLLGLLIKNNHANQLLIIDILFIFYFPFFFNLKCNKYGIISLIIFCFIQRLPDRSVNSLINLLQQFVHFNELVGEEASASGHLSGQLLMSSSSLDQVQLDNIAHHPQGKTIGDSFLDIVDMLKSLET</sequence>
<keyword evidence="2" id="KW-1133">Transmembrane helix</keyword>
<dbReference type="InterPro" id="IPR022771">
    <property type="entry name" value="WAPL_C"/>
</dbReference>
<dbReference type="PANTHER" id="PTHR22100:SF13">
    <property type="entry name" value="WINGS APART-LIKE PROTEIN HOMOLOG"/>
    <property type="match status" value="1"/>
</dbReference>
<dbReference type="InterPro" id="IPR011989">
    <property type="entry name" value="ARM-like"/>
</dbReference>
<gene>
    <name evidence="4" type="ORF">F8M41_014212</name>
</gene>
<feature type="domain" description="WAPL" evidence="3">
    <location>
        <begin position="227"/>
        <end position="308"/>
    </location>
</feature>
<feature type="transmembrane region" description="Helical" evidence="2">
    <location>
        <begin position="688"/>
        <end position="705"/>
    </location>
</feature>
<proteinExistence type="inferred from homology"/>
<name>A0A8H4ARQ6_GIGMA</name>
<organism evidence="4 5">
    <name type="scientific">Gigaspora margarita</name>
    <dbReference type="NCBI Taxonomy" id="4874"/>
    <lineage>
        <taxon>Eukaryota</taxon>
        <taxon>Fungi</taxon>
        <taxon>Fungi incertae sedis</taxon>
        <taxon>Mucoromycota</taxon>
        <taxon>Glomeromycotina</taxon>
        <taxon>Glomeromycetes</taxon>
        <taxon>Diversisporales</taxon>
        <taxon>Gigasporaceae</taxon>
        <taxon>Gigaspora</taxon>
    </lineage>
</organism>
<evidence type="ECO:0000256" key="1">
    <source>
        <dbReference type="ARBA" id="ARBA00006854"/>
    </source>
</evidence>
<keyword evidence="2" id="KW-0472">Membrane</keyword>
<protein>
    <recommendedName>
        <fullName evidence="3">WAPL domain-containing protein</fullName>
    </recommendedName>
</protein>
<dbReference type="InterPro" id="IPR012502">
    <property type="entry name" value="WAPL_dom"/>
</dbReference>
<dbReference type="OrthoDB" id="78088at2759"/>
<dbReference type="InterPro" id="IPR039874">
    <property type="entry name" value="WAPL"/>
</dbReference>
<evidence type="ECO:0000313" key="4">
    <source>
        <dbReference type="EMBL" id="KAF0526027.1"/>
    </source>
</evidence>
<dbReference type="AlphaFoldDB" id="A0A8H4ARQ6"/>
<dbReference type="Proteomes" id="UP000439903">
    <property type="component" value="Unassembled WGS sequence"/>
</dbReference>
<dbReference type="Pfam" id="PF07814">
    <property type="entry name" value="WAPL"/>
    <property type="match status" value="1"/>
</dbReference>
<accession>A0A8H4ARQ6</accession>
<comment type="caution">
    <text evidence="4">The sequence shown here is derived from an EMBL/GenBank/DDBJ whole genome shotgun (WGS) entry which is preliminary data.</text>
</comment>
<comment type="similarity">
    <text evidence="1">Belongs to the WAPL family.</text>
</comment>
<reference evidence="4 5" key="1">
    <citation type="journal article" date="2019" name="Environ. Microbiol.">
        <title>At the nexus of three kingdoms: the genome of the mycorrhizal fungus Gigaspora margarita provides insights into plant, endobacterial and fungal interactions.</title>
        <authorList>
            <person name="Venice F."/>
            <person name="Ghignone S."/>
            <person name="Salvioli di Fossalunga A."/>
            <person name="Amselem J."/>
            <person name="Novero M."/>
            <person name="Xianan X."/>
            <person name="Sedzielewska Toro K."/>
            <person name="Morin E."/>
            <person name="Lipzen A."/>
            <person name="Grigoriev I.V."/>
            <person name="Henrissat B."/>
            <person name="Martin F.M."/>
            <person name="Bonfante P."/>
        </authorList>
    </citation>
    <scope>NUCLEOTIDE SEQUENCE [LARGE SCALE GENOMIC DNA]</scope>
    <source>
        <strain evidence="4 5">BEG34</strain>
    </source>
</reference>
<evidence type="ECO:0000313" key="5">
    <source>
        <dbReference type="Proteomes" id="UP000439903"/>
    </source>
</evidence>
<dbReference type="SUPFAM" id="SSF48371">
    <property type="entry name" value="ARM repeat"/>
    <property type="match status" value="1"/>
</dbReference>
<dbReference type="PROSITE" id="PS51271">
    <property type="entry name" value="WAPL"/>
    <property type="match status" value="1"/>
</dbReference>
<dbReference type="EMBL" id="WTPW01000291">
    <property type="protein sequence ID" value="KAF0526027.1"/>
    <property type="molecule type" value="Genomic_DNA"/>
</dbReference>
<evidence type="ECO:0000256" key="2">
    <source>
        <dbReference type="SAM" id="Phobius"/>
    </source>
</evidence>
<keyword evidence="5" id="KW-1185">Reference proteome</keyword>
<dbReference type="Gene3D" id="1.25.10.10">
    <property type="entry name" value="Leucine-rich Repeat Variant"/>
    <property type="match status" value="1"/>
</dbReference>
<dbReference type="PANTHER" id="PTHR22100">
    <property type="entry name" value="WINGS APART-LIKE PROTEIN HOMOLOG"/>
    <property type="match status" value="1"/>
</dbReference>
<dbReference type="InterPro" id="IPR016024">
    <property type="entry name" value="ARM-type_fold"/>
</dbReference>
<evidence type="ECO:0000259" key="3">
    <source>
        <dbReference type="PROSITE" id="PS51271"/>
    </source>
</evidence>